<dbReference type="EMBL" id="JBIAZM010000002">
    <property type="protein sequence ID" value="MFF5199154.1"/>
    <property type="molecule type" value="Genomic_DNA"/>
</dbReference>
<sequence>MEFEAPRELAQRKRDTLARLEHDLDAWVASADREGNPYLVPLSFLWDSTALTLATAESSPTARNLRASGRVRMSLGTTRDVVLIDGTVETFTRDTVPVELADAFAARLWDARVGATRYAYLRVTPRRIQTWREENEIAGRDLMRDGHWLV</sequence>
<dbReference type="InterPro" id="IPR012349">
    <property type="entry name" value="Split_barrel_FMN-bd"/>
</dbReference>
<dbReference type="InterPro" id="IPR011576">
    <property type="entry name" value="Pyridox_Oxase_N"/>
</dbReference>
<evidence type="ECO:0000259" key="1">
    <source>
        <dbReference type="Pfam" id="PF01243"/>
    </source>
</evidence>
<name>A0ABW6VSU8_9ACTN</name>
<gene>
    <name evidence="2" type="ORF">ACFY3B_06055</name>
</gene>
<dbReference type="Gene3D" id="2.30.110.10">
    <property type="entry name" value="Electron Transport, Fmn-binding Protein, Chain A"/>
    <property type="match status" value="1"/>
</dbReference>
<comment type="caution">
    <text evidence="2">The sequence shown here is derived from an EMBL/GenBank/DDBJ whole genome shotgun (WGS) entry which is preliminary data.</text>
</comment>
<dbReference type="EC" id="1.-.-.-" evidence="2"/>
<dbReference type="GO" id="GO:0004733">
    <property type="term" value="F:pyridoxamine phosphate oxidase activity"/>
    <property type="evidence" value="ECO:0007669"/>
    <property type="project" value="UniProtKB-EC"/>
</dbReference>
<protein>
    <submittedName>
        <fullName evidence="2">Pyridoxamine 5'-phosphate oxidase family protein</fullName>
        <ecNumber evidence="2">1.-.-.-</ecNumber>
        <ecNumber evidence="2">1.4.3.5</ecNumber>
    </submittedName>
</protein>
<accession>A0ABW6VSU8</accession>
<evidence type="ECO:0000313" key="3">
    <source>
        <dbReference type="Proteomes" id="UP001602287"/>
    </source>
</evidence>
<dbReference type="Proteomes" id="UP001602287">
    <property type="component" value="Unassembled WGS sequence"/>
</dbReference>
<proteinExistence type="predicted"/>
<organism evidence="2 3">
    <name type="scientific">Micromonospora parva</name>
    <dbReference type="NCBI Taxonomy" id="1464048"/>
    <lineage>
        <taxon>Bacteria</taxon>
        <taxon>Bacillati</taxon>
        <taxon>Actinomycetota</taxon>
        <taxon>Actinomycetes</taxon>
        <taxon>Micromonosporales</taxon>
        <taxon>Micromonosporaceae</taxon>
        <taxon>Micromonospora</taxon>
    </lineage>
</organism>
<reference evidence="2 3" key="1">
    <citation type="submission" date="2024-10" db="EMBL/GenBank/DDBJ databases">
        <title>The Natural Products Discovery Center: Release of the First 8490 Sequenced Strains for Exploring Actinobacteria Biosynthetic Diversity.</title>
        <authorList>
            <person name="Kalkreuter E."/>
            <person name="Kautsar S.A."/>
            <person name="Yang D."/>
            <person name="Bader C.D."/>
            <person name="Teijaro C.N."/>
            <person name="Fluegel L."/>
            <person name="Davis C.M."/>
            <person name="Simpson J.R."/>
            <person name="Lauterbach L."/>
            <person name="Steele A.D."/>
            <person name="Gui C."/>
            <person name="Meng S."/>
            <person name="Li G."/>
            <person name="Viehrig K."/>
            <person name="Ye F."/>
            <person name="Su P."/>
            <person name="Kiefer A.F."/>
            <person name="Nichols A."/>
            <person name="Cepeda A.J."/>
            <person name="Yan W."/>
            <person name="Fan B."/>
            <person name="Jiang Y."/>
            <person name="Adhikari A."/>
            <person name="Zheng C.-J."/>
            <person name="Schuster L."/>
            <person name="Cowan T.M."/>
            <person name="Smanski M.J."/>
            <person name="Chevrette M.G."/>
            <person name="De Carvalho L.P.S."/>
            <person name="Shen B."/>
        </authorList>
    </citation>
    <scope>NUCLEOTIDE SEQUENCE [LARGE SCALE GENOMIC DNA]</scope>
    <source>
        <strain evidence="2 3">NPDC000140</strain>
    </source>
</reference>
<dbReference type="SUPFAM" id="SSF50475">
    <property type="entry name" value="FMN-binding split barrel"/>
    <property type="match status" value="1"/>
</dbReference>
<evidence type="ECO:0000313" key="2">
    <source>
        <dbReference type="EMBL" id="MFF5199154.1"/>
    </source>
</evidence>
<dbReference type="Pfam" id="PF01243">
    <property type="entry name" value="PNPOx_N"/>
    <property type="match status" value="1"/>
</dbReference>
<dbReference type="EC" id="1.4.3.5" evidence="2"/>
<keyword evidence="3" id="KW-1185">Reference proteome</keyword>
<feature type="domain" description="Pyridoxamine 5'-phosphate oxidase N-terminal" evidence="1">
    <location>
        <begin position="26"/>
        <end position="131"/>
    </location>
</feature>
<dbReference type="RefSeq" id="WP_245233592.1">
    <property type="nucleotide sequence ID" value="NZ_JBIAZM010000002.1"/>
</dbReference>
<keyword evidence="2" id="KW-0560">Oxidoreductase</keyword>